<accession>A0AAV0CYM2</accession>
<evidence type="ECO:0000256" key="1">
    <source>
        <dbReference type="ARBA" id="ARBA00022723"/>
    </source>
</evidence>
<dbReference type="Gene3D" id="1.10.238.10">
    <property type="entry name" value="EF-hand"/>
    <property type="match status" value="1"/>
</dbReference>
<sequence length="205" mass="23237">MDSGYLNRAISIQKTKLRPFASAPLLMPINGFIGPVIVLYIIIFEWVRNTISSLLLTLSPPADSKPAESPAYPKVMAAEEVETVLERLGLFLRPAESEKLQERICSKEFSEILGGEAAEEEEGEGFYVDDEEVQAAFDVFDENRDGFIDEKELQRVLCALGMDAIKEMYEQEGLELENCRRMIRKFDENGDGRIDLNEFSKLIFN</sequence>
<dbReference type="InterPro" id="IPR002048">
    <property type="entry name" value="EF_hand_dom"/>
</dbReference>
<dbReference type="InterPro" id="IPR018247">
    <property type="entry name" value="EF_Hand_1_Ca_BS"/>
</dbReference>
<dbReference type="EMBL" id="CAMAPF010000060">
    <property type="protein sequence ID" value="CAH9088838.1"/>
    <property type="molecule type" value="Genomic_DNA"/>
</dbReference>
<keyword evidence="4" id="KW-1133">Transmembrane helix</keyword>
<keyword evidence="1" id="KW-0479">Metal-binding</keyword>
<evidence type="ECO:0000259" key="5">
    <source>
        <dbReference type="PROSITE" id="PS50222"/>
    </source>
</evidence>
<keyword evidence="2" id="KW-0677">Repeat</keyword>
<dbReference type="AlphaFoldDB" id="A0AAV0CYM2"/>
<protein>
    <recommendedName>
        <fullName evidence="5">EF-hand domain-containing protein</fullName>
    </recommendedName>
</protein>
<dbReference type="CDD" id="cd00051">
    <property type="entry name" value="EFh"/>
    <property type="match status" value="1"/>
</dbReference>
<evidence type="ECO:0000256" key="3">
    <source>
        <dbReference type="ARBA" id="ARBA00022837"/>
    </source>
</evidence>
<dbReference type="InterPro" id="IPR039647">
    <property type="entry name" value="EF_hand_pair_protein_CML-like"/>
</dbReference>
<dbReference type="GO" id="GO:0005509">
    <property type="term" value="F:calcium ion binding"/>
    <property type="evidence" value="ECO:0007669"/>
    <property type="project" value="InterPro"/>
</dbReference>
<keyword evidence="4" id="KW-0812">Transmembrane</keyword>
<reference evidence="6" key="1">
    <citation type="submission" date="2022-07" db="EMBL/GenBank/DDBJ databases">
        <authorList>
            <person name="Macas J."/>
            <person name="Novak P."/>
            <person name="Neumann P."/>
        </authorList>
    </citation>
    <scope>NUCLEOTIDE SEQUENCE</scope>
</reference>
<feature type="domain" description="EF-hand" evidence="5">
    <location>
        <begin position="128"/>
        <end position="163"/>
    </location>
</feature>
<evidence type="ECO:0000313" key="6">
    <source>
        <dbReference type="EMBL" id="CAH9088838.1"/>
    </source>
</evidence>
<dbReference type="SUPFAM" id="SSF47473">
    <property type="entry name" value="EF-hand"/>
    <property type="match status" value="1"/>
</dbReference>
<dbReference type="InterPro" id="IPR011992">
    <property type="entry name" value="EF-hand-dom_pair"/>
</dbReference>
<evidence type="ECO:0000256" key="2">
    <source>
        <dbReference type="ARBA" id="ARBA00022737"/>
    </source>
</evidence>
<feature type="transmembrane region" description="Helical" evidence="4">
    <location>
        <begin position="25"/>
        <end position="47"/>
    </location>
</feature>
<evidence type="ECO:0000313" key="7">
    <source>
        <dbReference type="Proteomes" id="UP001152523"/>
    </source>
</evidence>
<name>A0AAV0CYM2_9ASTE</name>
<gene>
    <name evidence="6" type="ORF">CEPIT_LOCUS10606</name>
</gene>
<feature type="domain" description="EF-hand" evidence="5">
    <location>
        <begin position="174"/>
        <end position="205"/>
    </location>
</feature>
<dbReference type="SMART" id="SM00054">
    <property type="entry name" value="EFh"/>
    <property type="match status" value="2"/>
</dbReference>
<dbReference type="PROSITE" id="PS00018">
    <property type="entry name" value="EF_HAND_1"/>
    <property type="match status" value="2"/>
</dbReference>
<dbReference type="PROSITE" id="PS50222">
    <property type="entry name" value="EF_HAND_2"/>
    <property type="match status" value="2"/>
</dbReference>
<dbReference type="PANTHER" id="PTHR10891">
    <property type="entry name" value="EF-HAND CALCIUM-BINDING DOMAIN CONTAINING PROTEIN"/>
    <property type="match status" value="1"/>
</dbReference>
<comment type="caution">
    <text evidence="6">The sequence shown here is derived from an EMBL/GenBank/DDBJ whole genome shotgun (WGS) entry which is preliminary data.</text>
</comment>
<keyword evidence="4" id="KW-0472">Membrane</keyword>
<organism evidence="6 7">
    <name type="scientific">Cuscuta epithymum</name>
    <dbReference type="NCBI Taxonomy" id="186058"/>
    <lineage>
        <taxon>Eukaryota</taxon>
        <taxon>Viridiplantae</taxon>
        <taxon>Streptophyta</taxon>
        <taxon>Embryophyta</taxon>
        <taxon>Tracheophyta</taxon>
        <taxon>Spermatophyta</taxon>
        <taxon>Magnoliopsida</taxon>
        <taxon>eudicotyledons</taxon>
        <taxon>Gunneridae</taxon>
        <taxon>Pentapetalae</taxon>
        <taxon>asterids</taxon>
        <taxon>lamiids</taxon>
        <taxon>Solanales</taxon>
        <taxon>Convolvulaceae</taxon>
        <taxon>Cuscuteae</taxon>
        <taxon>Cuscuta</taxon>
        <taxon>Cuscuta subgen. Cuscuta</taxon>
    </lineage>
</organism>
<proteinExistence type="predicted"/>
<dbReference type="Pfam" id="PF13499">
    <property type="entry name" value="EF-hand_7"/>
    <property type="match status" value="1"/>
</dbReference>
<keyword evidence="3" id="KW-0106">Calcium</keyword>
<keyword evidence="7" id="KW-1185">Reference proteome</keyword>
<evidence type="ECO:0000256" key="4">
    <source>
        <dbReference type="SAM" id="Phobius"/>
    </source>
</evidence>
<dbReference type="Proteomes" id="UP001152523">
    <property type="component" value="Unassembled WGS sequence"/>
</dbReference>